<evidence type="ECO:0000313" key="1">
    <source>
        <dbReference type="EMBL" id="KAK8200814.1"/>
    </source>
</evidence>
<dbReference type="EMBL" id="JAMKPW020000038">
    <property type="protein sequence ID" value="KAK8200814.1"/>
    <property type="molecule type" value="Genomic_DNA"/>
</dbReference>
<sequence>MFISRPKRKRSGAPFALTPTFLLVFPSGMTCGLEPPSAPVESSPSDARAPSSMTDLLQVLPDFDLKPFSHIVPSLEKACITSADLLTLEPVDVAKRAQVPPGEVRRLADELLRQLHEHFDAQDEGTEEKPASQIEERKWAAVSTLDDGLDAALGGGFPAGYLSEITGESAAGKTQLLLTLLLAVQLPPPHGLSKSALYISTEAPLQTTRLNQILQSHPLLSRLEDSEKPSLARIQSTHIHDLEAQEHILRYQVPIAVQRSNIGLVILDSVAANFRAEFESGKGKSGGAASFAKRSAQLVQLGALLRDLASREKVAVVVANQVLDRFEPAAAAFDYASQHLSQRHQHNLNDNSPSGSGRSTPLPGYERSDAAEQQYHLSTPDPLALDHQQRFFTGWGDARYTRNQKTPSLGLTWTNQIAARVALLKEPVYKMQDYVLGPEKEIVGWTRTMKVAFSAWAADHNGREGMRFEIVEGGVRAVGDDGGEDERAG</sequence>
<reference evidence="1" key="1">
    <citation type="submission" date="2024-02" db="EMBL/GenBank/DDBJ databases">
        <title>Metagenome Assembled Genome of Zalaria obscura JY119.</title>
        <authorList>
            <person name="Vighnesh L."/>
            <person name="Jagadeeshwari U."/>
            <person name="Venkata Ramana C."/>
            <person name="Sasikala C."/>
        </authorList>
    </citation>
    <scope>NUCLEOTIDE SEQUENCE</scope>
    <source>
        <strain evidence="1">JY119</strain>
    </source>
</reference>
<gene>
    <name evidence="1" type="primary">rhp57</name>
    <name evidence="1" type="ORF">M8818_006130</name>
</gene>
<evidence type="ECO:0000313" key="2">
    <source>
        <dbReference type="Proteomes" id="UP001320706"/>
    </source>
</evidence>
<name>A0ACC3S808_9PEZI</name>
<organism evidence="1 2">
    <name type="scientific">Zalaria obscura</name>
    <dbReference type="NCBI Taxonomy" id="2024903"/>
    <lineage>
        <taxon>Eukaryota</taxon>
        <taxon>Fungi</taxon>
        <taxon>Dikarya</taxon>
        <taxon>Ascomycota</taxon>
        <taxon>Pezizomycotina</taxon>
        <taxon>Dothideomycetes</taxon>
        <taxon>Dothideomycetidae</taxon>
        <taxon>Dothideales</taxon>
        <taxon>Zalariaceae</taxon>
        <taxon>Zalaria</taxon>
    </lineage>
</organism>
<protein>
    <submittedName>
        <fullName evidence="1">DNA repair protein rhp57</fullName>
    </submittedName>
</protein>
<keyword evidence="2" id="KW-1185">Reference proteome</keyword>
<dbReference type="Proteomes" id="UP001320706">
    <property type="component" value="Unassembled WGS sequence"/>
</dbReference>
<proteinExistence type="predicted"/>
<comment type="caution">
    <text evidence="1">The sequence shown here is derived from an EMBL/GenBank/DDBJ whole genome shotgun (WGS) entry which is preliminary data.</text>
</comment>
<accession>A0ACC3S808</accession>